<evidence type="ECO:0008006" key="4">
    <source>
        <dbReference type="Google" id="ProtNLM"/>
    </source>
</evidence>
<sequence length="803" mass="90106">MKCLLPVVLLLLFTTKSLSAQEPVTQLKTWREYNPIEKLYLHTDRETYFPGQQVWLKGYLLMDFLPSVKSSGMYVELLDGQQVIDRQVFPAIGGLSRGQIDLPDTLAEGLYTIRAYTLQMLNHEPAYLHKKLIRIINSNKSEKKTKTLPGNAINLHFFPEGGNLITGLNNTVAFKITDQAGMPVNGKGRVFDSQGKEVARFTSYHDGMGYFDLPVVDGIDYYAVPDGLDNQKYPLPQQTKKGVVLRVFNVANGKQFEIQQTGTDPAFKAAYIVGQMQHHVVFTKNLQKEKEEHTGTLQTANLLSGVMQITVFNDQHQPLAERLTFVDNKEYRVPAALLTETVNNSNRQKNNWIINFPASFTGNISVAVTDAGFDTATYRDNNILSGFLLNADIRGYVHCPSWYFTNEGEAVDNALDLVMMTNGWRRFRWEELPVKTATPLRYKDPGFIQVKGQVNINNTKKVFSDKNFLLKVITADTSAHTQLVKTNTRGEFVIDSMFFFGKAKLLFTDIKGRRGNDIKVQASGDSLMQVFQLPAEKTPGLRSADDALFTSFFNAYQQQLSKTLAGVTVKAKKKTTVEELESRYVSGLFAGDAVRKMNLLEETMYGYNNIFDYIQFRVPGVGVVMNEETNEQQLYYRHNQNSTISSMGSEAMTLYLDEIETSSSVLAGIPASKIAYIKVFSSFVGASGAGGNGVMAFYTRKGDDALADVSLLGDEFLYTGYTVIKDFYAPDYATAKKDDGSPDERITLYWNAGIPVDKKENKVPVTFFNNDKTKRFKVVVEGVSDEGRLVFIEKIIEPNKKAF</sequence>
<dbReference type="EMBL" id="JBHUOZ010000003">
    <property type="protein sequence ID" value="MFD2920007.1"/>
    <property type="molecule type" value="Genomic_DNA"/>
</dbReference>
<protein>
    <recommendedName>
        <fullName evidence="4">MG2 domain-containing protein</fullName>
    </recommendedName>
</protein>
<evidence type="ECO:0000313" key="2">
    <source>
        <dbReference type="EMBL" id="MFD2920007.1"/>
    </source>
</evidence>
<feature type="chain" id="PRO_5047423747" description="MG2 domain-containing protein" evidence="1">
    <location>
        <begin position="21"/>
        <end position="803"/>
    </location>
</feature>
<evidence type="ECO:0000313" key="3">
    <source>
        <dbReference type="Proteomes" id="UP001597511"/>
    </source>
</evidence>
<dbReference type="Gene3D" id="2.60.40.1930">
    <property type="match status" value="1"/>
</dbReference>
<evidence type="ECO:0000256" key="1">
    <source>
        <dbReference type="SAM" id="SignalP"/>
    </source>
</evidence>
<gene>
    <name evidence="2" type="ORF">ACFS6H_09830</name>
</gene>
<comment type="caution">
    <text evidence="2">The sequence shown here is derived from an EMBL/GenBank/DDBJ whole genome shotgun (WGS) entry which is preliminary data.</text>
</comment>
<proteinExistence type="predicted"/>
<accession>A0ABW6A5F7</accession>
<feature type="signal peptide" evidence="1">
    <location>
        <begin position="1"/>
        <end position="20"/>
    </location>
</feature>
<name>A0ABW6A5F7_9BACT</name>
<organism evidence="2 3">
    <name type="scientific">Terrimonas rubra</name>
    <dbReference type="NCBI Taxonomy" id="1035890"/>
    <lineage>
        <taxon>Bacteria</taxon>
        <taxon>Pseudomonadati</taxon>
        <taxon>Bacteroidota</taxon>
        <taxon>Chitinophagia</taxon>
        <taxon>Chitinophagales</taxon>
        <taxon>Chitinophagaceae</taxon>
        <taxon>Terrimonas</taxon>
    </lineage>
</organism>
<keyword evidence="1" id="KW-0732">Signal</keyword>
<keyword evidence="3" id="KW-1185">Reference proteome</keyword>
<reference evidence="3" key="1">
    <citation type="journal article" date="2019" name="Int. J. Syst. Evol. Microbiol.">
        <title>The Global Catalogue of Microorganisms (GCM) 10K type strain sequencing project: providing services to taxonomists for standard genome sequencing and annotation.</title>
        <authorList>
            <consortium name="The Broad Institute Genomics Platform"/>
            <consortium name="The Broad Institute Genome Sequencing Center for Infectious Disease"/>
            <person name="Wu L."/>
            <person name="Ma J."/>
        </authorList>
    </citation>
    <scope>NUCLEOTIDE SEQUENCE [LARGE SCALE GENOMIC DNA]</scope>
    <source>
        <strain evidence="3">KCTC 23299</strain>
    </source>
</reference>
<dbReference type="Proteomes" id="UP001597511">
    <property type="component" value="Unassembled WGS sequence"/>
</dbReference>
<dbReference type="RefSeq" id="WP_386097808.1">
    <property type="nucleotide sequence ID" value="NZ_JBHUOZ010000003.1"/>
</dbReference>